<evidence type="ECO:0000256" key="1">
    <source>
        <dbReference type="SAM" id="Phobius"/>
    </source>
</evidence>
<evidence type="ECO:0000313" key="2">
    <source>
        <dbReference type="EMBL" id="OGG07630.1"/>
    </source>
</evidence>
<gene>
    <name evidence="2" type="ORF">A2872_00045</name>
</gene>
<keyword evidence="1" id="KW-0472">Membrane</keyword>
<evidence type="ECO:0008006" key="4">
    <source>
        <dbReference type="Google" id="ProtNLM"/>
    </source>
</evidence>
<proteinExistence type="predicted"/>
<organism evidence="2 3">
    <name type="scientific">Candidatus Gottesmanbacteria bacterium RIFCSPHIGHO2_01_FULL_42_12</name>
    <dbReference type="NCBI Taxonomy" id="1798377"/>
    <lineage>
        <taxon>Bacteria</taxon>
        <taxon>Candidatus Gottesmaniibacteriota</taxon>
    </lineage>
</organism>
<dbReference type="STRING" id="1798377.A2872_00045"/>
<feature type="transmembrane region" description="Helical" evidence="1">
    <location>
        <begin position="12"/>
        <end position="28"/>
    </location>
</feature>
<keyword evidence="1" id="KW-0812">Transmembrane</keyword>
<name>A0A1F5Z5B0_9BACT</name>
<reference evidence="2 3" key="1">
    <citation type="journal article" date="2016" name="Nat. Commun.">
        <title>Thousands of microbial genomes shed light on interconnected biogeochemical processes in an aquifer system.</title>
        <authorList>
            <person name="Anantharaman K."/>
            <person name="Brown C.T."/>
            <person name="Hug L.A."/>
            <person name="Sharon I."/>
            <person name="Castelle C.J."/>
            <person name="Probst A.J."/>
            <person name="Thomas B.C."/>
            <person name="Singh A."/>
            <person name="Wilkins M.J."/>
            <person name="Karaoz U."/>
            <person name="Brodie E.L."/>
            <person name="Williams K.H."/>
            <person name="Hubbard S.S."/>
            <person name="Banfield J.F."/>
        </authorList>
    </citation>
    <scope>NUCLEOTIDE SEQUENCE [LARGE SCALE GENOMIC DNA]</scope>
</reference>
<dbReference type="Pfam" id="PF09656">
    <property type="entry name" value="PGPGW"/>
    <property type="match status" value="1"/>
</dbReference>
<keyword evidence="1" id="KW-1133">Transmembrane helix</keyword>
<evidence type="ECO:0000313" key="3">
    <source>
        <dbReference type="Proteomes" id="UP000178681"/>
    </source>
</evidence>
<feature type="transmembrane region" description="Helical" evidence="1">
    <location>
        <begin position="34"/>
        <end position="52"/>
    </location>
</feature>
<comment type="caution">
    <text evidence="2">The sequence shown here is derived from an EMBL/GenBank/DDBJ whole genome shotgun (WGS) entry which is preliminary data.</text>
</comment>
<dbReference type="EMBL" id="MFJG01000004">
    <property type="protein sequence ID" value="OGG07630.1"/>
    <property type="molecule type" value="Genomic_DNA"/>
</dbReference>
<dbReference type="AlphaFoldDB" id="A0A1F5Z5B0"/>
<protein>
    <recommendedName>
        <fullName evidence="4">TIGR02611 family protein</fullName>
    </recommendedName>
</protein>
<dbReference type="Proteomes" id="UP000178681">
    <property type="component" value="Unassembled WGS sequence"/>
</dbReference>
<dbReference type="InterPro" id="IPR019099">
    <property type="entry name" value="Uncharacterised_PGPGW_TM"/>
</dbReference>
<accession>A0A1F5Z5B0</accession>
<sequence length="79" mass="8772">MKQLWLILRKSTIFIIGIALVILGIIFIPLPGPGLLLIIAGLFILSLEFAWAERHLDRAKKAANKVVEKAKNKPPTKNS</sequence>